<keyword evidence="1" id="KW-0732">Signal</keyword>
<evidence type="ECO:0000256" key="1">
    <source>
        <dbReference type="SAM" id="SignalP"/>
    </source>
</evidence>
<accession>A0A261Y047</accession>
<dbReference type="OrthoDB" id="2432893at2759"/>
<proteinExistence type="predicted"/>
<sequence>MACLWLLLWIGCVVASNLDDSISRLSLLLGDIIARDYYPPNPNLATHVHGLEDLRLWTTALAIRALDERNACVNVTEKTTNPAVASNDQNQTTMVVTTVKPTRAVDILRKPIPQSIQTLFMPRTSLKVAADGGRGVASMWAESEVSSLLVKTLAVMDTSYAMGLKVPGVNTSDSLWLRYSETPVRKYVTFPIAAGVTQFASFLPERETLQDLPQELKTQDVSASSLLPQMTCEPIDKTYLPRTNRIIFYNAIAAGLQSIAFPADTLEPSKPAVGGYVVRESPLPPYTPHEQVSRLTLQLSMLQSIARAANLPPDHEAVKTIIYATIVADRVSSHFAKAARHLADIVERYSLEGVPKDLVADVRKKVALEMVERWGLEGEQMVRPAPLSADASWTRKLRFYTITAPARFVHAWIPLVRQVSTFVTDVGHTYGVGKVAQWVFCPMDWEGGGDVKVSPDVKRMCKDVREEL</sequence>
<evidence type="ECO:0000313" key="2">
    <source>
        <dbReference type="EMBL" id="OZJ03884.1"/>
    </source>
</evidence>
<keyword evidence="3" id="KW-1185">Reference proteome</keyword>
<organism evidence="2 3">
    <name type="scientific">Bifiguratus adelaidae</name>
    <dbReference type="NCBI Taxonomy" id="1938954"/>
    <lineage>
        <taxon>Eukaryota</taxon>
        <taxon>Fungi</taxon>
        <taxon>Fungi incertae sedis</taxon>
        <taxon>Mucoromycota</taxon>
        <taxon>Mucoromycotina</taxon>
        <taxon>Endogonomycetes</taxon>
        <taxon>Endogonales</taxon>
        <taxon>Endogonales incertae sedis</taxon>
        <taxon>Bifiguratus</taxon>
    </lineage>
</organism>
<feature type="signal peptide" evidence="1">
    <location>
        <begin position="1"/>
        <end position="15"/>
    </location>
</feature>
<reference evidence="2 3" key="1">
    <citation type="journal article" date="2017" name="Mycologia">
        <title>Bifiguratus adelaidae, gen. et sp. nov., a new member of Mucoromycotina in endophytic and soil-dwelling habitats.</title>
        <authorList>
            <person name="Torres-Cruz T.J."/>
            <person name="Billingsley Tobias T.L."/>
            <person name="Almatruk M."/>
            <person name="Hesse C."/>
            <person name="Kuske C.R."/>
            <person name="Desiro A."/>
            <person name="Benucci G.M."/>
            <person name="Bonito G."/>
            <person name="Stajich J.E."/>
            <person name="Dunlap C."/>
            <person name="Arnold A.E."/>
            <person name="Porras-Alfaro A."/>
        </authorList>
    </citation>
    <scope>NUCLEOTIDE SEQUENCE [LARGE SCALE GENOMIC DNA]</scope>
    <source>
        <strain evidence="2 3">AZ0501</strain>
    </source>
</reference>
<evidence type="ECO:0000313" key="3">
    <source>
        <dbReference type="Proteomes" id="UP000242875"/>
    </source>
</evidence>
<dbReference type="AlphaFoldDB" id="A0A261Y047"/>
<comment type="caution">
    <text evidence="2">The sequence shown here is derived from an EMBL/GenBank/DDBJ whole genome shotgun (WGS) entry which is preliminary data.</text>
</comment>
<dbReference type="Proteomes" id="UP000242875">
    <property type="component" value="Unassembled WGS sequence"/>
</dbReference>
<gene>
    <name evidence="2" type="ORF">BZG36_03941</name>
</gene>
<dbReference type="EMBL" id="MVBO01000064">
    <property type="protein sequence ID" value="OZJ03884.1"/>
    <property type="molecule type" value="Genomic_DNA"/>
</dbReference>
<protein>
    <submittedName>
        <fullName evidence="2">Uncharacterized protein</fullName>
    </submittedName>
</protein>
<feature type="chain" id="PRO_5012244054" evidence="1">
    <location>
        <begin position="16"/>
        <end position="468"/>
    </location>
</feature>
<name>A0A261Y047_9FUNG</name>